<accession>A0A8X7SZW8</accession>
<feature type="compositionally biased region" description="Polar residues" evidence="3">
    <location>
        <begin position="505"/>
        <end position="517"/>
    </location>
</feature>
<organism evidence="4 5">
    <name type="scientific">Tilletia controversa</name>
    <name type="common">dwarf bunt fungus</name>
    <dbReference type="NCBI Taxonomy" id="13291"/>
    <lineage>
        <taxon>Eukaryota</taxon>
        <taxon>Fungi</taxon>
        <taxon>Dikarya</taxon>
        <taxon>Basidiomycota</taxon>
        <taxon>Ustilaginomycotina</taxon>
        <taxon>Exobasidiomycetes</taxon>
        <taxon>Tilletiales</taxon>
        <taxon>Tilletiaceae</taxon>
        <taxon>Tilletia</taxon>
    </lineage>
</organism>
<keyword evidence="5" id="KW-1185">Reference proteome</keyword>
<dbReference type="GO" id="GO:0003677">
    <property type="term" value="F:DNA binding"/>
    <property type="evidence" value="ECO:0007669"/>
    <property type="project" value="UniProtKB-KW"/>
</dbReference>
<feature type="compositionally biased region" description="Basic and acidic residues" evidence="3">
    <location>
        <begin position="1172"/>
        <end position="1184"/>
    </location>
</feature>
<proteinExistence type="predicted"/>
<feature type="region of interest" description="Disordered" evidence="3">
    <location>
        <begin position="1"/>
        <end position="131"/>
    </location>
</feature>
<feature type="region of interest" description="Disordered" evidence="3">
    <location>
        <begin position="1152"/>
        <end position="1193"/>
    </location>
</feature>
<feature type="compositionally biased region" description="Low complexity" evidence="3">
    <location>
        <begin position="7"/>
        <end position="92"/>
    </location>
</feature>
<evidence type="ECO:0000313" key="4">
    <source>
        <dbReference type="EMBL" id="KAE8254017.1"/>
    </source>
</evidence>
<reference evidence="4" key="1">
    <citation type="submission" date="2016-04" db="EMBL/GenBank/DDBJ databases">
        <authorList>
            <person name="Nguyen H.D."/>
            <person name="Samba Siva P."/>
            <person name="Cullis J."/>
            <person name="Levesque C.A."/>
            <person name="Hambleton S."/>
        </authorList>
    </citation>
    <scope>NUCLEOTIDE SEQUENCE</scope>
    <source>
        <strain evidence="4">DAOMC 236426</strain>
    </source>
</reference>
<evidence type="ECO:0000256" key="2">
    <source>
        <dbReference type="ARBA" id="ARBA00023172"/>
    </source>
</evidence>
<keyword evidence="1" id="KW-0238">DNA-binding</keyword>
<dbReference type="InterPro" id="IPR013762">
    <property type="entry name" value="Integrase-like_cat_sf"/>
</dbReference>
<feature type="region of interest" description="Disordered" evidence="3">
    <location>
        <begin position="481"/>
        <end position="536"/>
    </location>
</feature>
<dbReference type="PANTHER" id="PTHR33050:SF7">
    <property type="entry name" value="RIBONUCLEASE H"/>
    <property type="match status" value="1"/>
</dbReference>
<feature type="compositionally biased region" description="Low complexity" evidence="3">
    <location>
        <begin position="273"/>
        <end position="289"/>
    </location>
</feature>
<evidence type="ECO:0000256" key="1">
    <source>
        <dbReference type="ARBA" id="ARBA00023125"/>
    </source>
</evidence>
<sequence>MNPDAPAPALAQGAAAPAQAAAAPAQAAVAPAQAAAAPAQAAAAPAQAAAAPARAAGAPAQQDAQVNAAQDQQDPQDRQAPANQAQAAGPAADADRQPRREGAENDQGNDPDLNDVPEGEQHRHEGLDITPEQLAEAEVLIANRKTWIQELAPELDKKARKDLTELAHNVIFTSEHTARDAFEMSLANIQHRRQIHEALGRELNTSSDSIEPDPAPPAQKAPSLAAPHPKKRQASEEVDKRAKKRRTSKGRSKKKGKSQSRTKDSSSDDDSSTDSSSCSSSSQRSFSSDDSSDWEDSSDEENPKWVAGKSNSRVWGSLNIPDRVARKVDKGEYVDLWWFTPQSLKLKHEEKSRKHLTLEGGTLRTAEPAKPSGFLEDEDLDWDDFLYEIDKWMDTMEDEDIGLKTRKAWDRFNSKVRKHQQREKPDAEKAKRLDVLRQFDPEVWTKRNFKRILKELKERSDDRVENELALFKASVAAGFAHSSTSAGPSRKTNSSAPPSSPHPGNRNSSKPKGQQSFRPGGNPQDRPCGRCGSKSPHSPRACMAEVLAADPSRPTFATNNQHGQLIKREGGQRVCTGYNYTTDSDAPWSPQTLLRRARRLDPEGWSRALRNHGLLGQYHQIVPALREGISIGIQPPIRTYIAAHHLSATSNAAEVERIIAKELESGRYSGPHEIDEVRRIVGPHFQTSPLGLRPKPNGKFRPIQDFSHDPKPNRDTPDTSINAQLHPDEWPTTWNSFRDMCAAILRHPRTAQAFVRDVVSAFRQIPMHPSQWAGTVVKWNGAFYVDLFLAFGLGPACGVYGLFADAFADIVRAEGLATTAHWVDDNVFIRVLQRDLPRVNIKRKLLHKTITGGPQRRGGRLFWTSTDGVEHTEDYAQPLKSQPGAEDGYNCSLADIDRISAQLGWPWEPEKDSPWSTTFKYAGIVYNIATREVALPESKREKYLATIAETREQAAAQGGRHQLPVIEKLHGQCQWARNVYTEGKWHLAGLQAFIKTASQDRKLRHQWRHGEKKLADDIDWWERTFRCQDNTWRSFDPATPVDIDCYCGGSTSFGVGLSIQGRERAYPLRDDAAGITDIKTVEALALELAVLTAIELGYSDRPLLVHTDNTAVLGAFKKGRMAAAGPDEVLRRVAVHETRARLTIHLRWSWAGGSGRAGSRGQPADGGDGEDPPEKKGRAPERGHAVQTKVLKTTETWRHLLEDWKEKSIKKRTPQARPESQELTYVPTPRAPTPSSTPTPETSAPKPPQSFASGNGLPFVPPKPKMRNGPNKPGSNRIPVVPTVDRPEAVDGPERFTRWRPPRHLRPPTNRSDREEEAVRQAIIASFAPDTKKGYGTAMAHWHRFCDEHEVTEERRCPADPELVELWIAKEAGIKSGGYLSDWVSGLKAWHHLNNIPWLAEEERLRLVKRGARYEQPPPRPPRAPMTAEWLEGIMAWMRVEDPAEVAAVALACCGVWGLFRLGELVVGEDGFDPNAHVTRDRIGRCWVRDRLTYTVRLPRTKTQHQGETVVLTQQAHVSNPIGMLAVHTSTSPTNDPAGTPLFAYREGSVLVAMTRTKFLDLMAVLAERAGLEKRTGHSMRIGRCTSLLKKGVPLEKVMLQGRWDSNSWKRYVRDHAEILAPYLVGSETGAEDRA</sequence>
<dbReference type="GO" id="GO:0006310">
    <property type="term" value="P:DNA recombination"/>
    <property type="evidence" value="ECO:0007669"/>
    <property type="project" value="UniProtKB-KW"/>
</dbReference>
<evidence type="ECO:0000256" key="3">
    <source>
        <dbReference type="SAM" id="MobiDB-lite"/>
    </source>
</evidence>
<feature type="compositionally biased region" description="Basic and acidic residues" evidence="3">
    <location>
        <begin position="93"/>
        <end position="103"/>
    </location>
</feature>
<feature type="compositionally biased region" description="Basic residues" evidence="3">
    <location>
        <begin position="241"/>
        <end position="260"/>
    </location>
</feature>
<feature type="compositionally biased region" description="Basic and acidic residues" evidence="3">
    <location>
        <begin position="706"/>
        <end position="717"/>
    </location>
</feature>
<evidence type="ECO:0000313" key="5">
    <source>
        <dbReference type="Proteomes" id="UP000077684"/>
    </source>
</evidence>
<dbReference type="GO" id="GO:0015074">
    <property type="term" value="P:DNA integration"/>
    <property type="evidence" value="ECO:0007669"/>
    <property type="project" value="InterPro"/>
</dbReference>
<dbReference type="SUPFAM" id="SSF56672">
    <property type="entry name" value="DNA/RNA polymerases"/>
    <property type="match status" value="1"/>
</dbReference>
<dbReference type="InterPro" id="IPR011010">
    <property type="entry name" value="DNA_brk_join_enz"/>
</dbReference>
<name>A0A8X7SZW8_9BASI</name>
<feature type="region of interest" description="Disordered" evidence="3">
    <location>
        <begin position="202"/>
        <end position="317"/>
    </location>
</feature>
<feature type="compositionally biased region" description="Acidic residues" evidence="3">
    <location>
        <begin position="107"/>
        <end position="118"/>
    </location>
</feature>
<dbReference type="InterPro" id="IPR052055">
    <property type="entry name" value="Hepadnavirus_pol/RT"/>
</dbReference>
<feature type="compositionally biased region" description="Basic and acidic residues" evidence="3">
    <location>
        <begin position="1285"/>
        <end position="1297"/>
    </location>
</feature>
<comment type="caution">
    <text evidence="4">The sequence shown here is derived from an EMBL/GenBank/DDBJ whole genome shotgun (WGS) entry which is preliminary data.</text>
</comment>
<feature type="region of interest" description="Disordered" evidence="3">
    <location>
        <begin position="1208"/>
        <end position="1316"/>
    </location>
</feature>
<dbReference type="InterPro" id="IPR010998">
    <property type="entry name" value="Integrase_recombinase_N"/>
</dbReference>
<dbReference type="Gene3D" id="1.10.150.130">
    <property type="match status" value="1"/>
</dbReference>
<feature type="compositionally biased region" description="Polar residues" evidence="3">
    <location>
        <begin position="481"/>
        <end position="497"/>
    </location>
</feature>
<reference evidence="4" key="2">
    <citation type="journal article" date="2019" name="IMA Fungus">
        <title>Genome sequencing and comparison of five Tilletia species to identify candidate genes for the detection of regulated species infecting wheat.</title>
        <authorList>
            <person name="Nguyen H.D.T."/>
            <person name="Sultana T."/>
            <person name="Kesanakurti P."/>
            <person name="Hambleton S."/>
        </authorList>
    </citation>
    <scope>NUCLEOTIDE SEQUENCE</scope>
    <source>
        <strain evidence="4">DAOMC 236426</strain>
    </source>
</reference>
<dbReference type="PANTHER" id="PTHR33050">
    <property type="entry name" value="REVERSE TRANSCRIPTASE DOMAIN-CONTAINING PROTEIN"/>
    <property type="match status" value="1"/>
</dbReference>
<dbReference type="Proteomes" id="UP000077684">
    <property type="component" value="Unassembled WGS sequence"/>
</dbReference>
<dbReference type="Gene3D" id="1.10.443.10">
    <property type="entry name" value="Intergrase catalytic core"/>
    <property type="match status" value="1"/>
</dbReference>
<keyword evidence="2" id="KW-0233">DNA recombination</keyword>
<feature type="compositionally biased region" description="Acidic residues" evidence="3">
    <location>
        <begin position="290"/>
        <end position="300"/>
    </location>
</feature>
<protein>
    <submittedName>
        <fullName evidence="4">Uncharacterized protein</fullName>
    </submittedName>
</protein>
<dbReference type="InterPro" id="IPR043502">
    <property type="entry name" value="DNA/RNA_pol_sf"/>
</dbReference>
<gene>
    <name evidence="4" type="ORF">A4X06_0g1101</name>
</gene>
<dbReference type="SUPFAM" id="SSF56349">
    <property type="entry name" value="DNA breaking-rejoining enzymes"/>
    <property type="match status" value="1"/>
</dbReference>
<dbReference type="EMBL" id="LWDE02000067">
    <property type="protein sequence ID" value="KAE8254017.1"/>
    <property type="molecule type" value="Genomic_DNA"/>
</dbReference>
<feature type="region of interest" description="Disordered" evidence="3">
    <location>
        <begin position="685"/>
        <end position="725"/>
    </location>
</feature>
<dbReference type="SUPFAM" id="SSF47823">
    <property type="entry name" value="lambda integrase-like, N-terminal domain"/>
    <property type="match status" value="1"/>
</dbReference>